<keyword evidence="1" id="KW-1133">Transmembrane helix</keyword>
<gene>
    <name evidence="2" type="ORF">UFOPK1726_00386</name>
</gene>
<evidence type="ECO:0000256" key="1">
    <source>
        <dbReference type="SAM" id="Phobius"/>
    </source>
</evidence>
<name>A0A6J6EAJ8_9ZZZZ</name>
<feature type="transmembrane region" description="Helical" evidence="1">
    <location>
        <begin position="111"/>
        <end position="133"/>
    </location>
</feature>
<feature type="transmembrane region" description="Helical" evidence="1">
    <location>
        <begin position="46"/>
        <end position="65"/>
    </location>
</feature>
<feature type="transmembrane region" description="Helical" evidence="1">
    <location>
        <begin position="240"/>
        <end position="261"/>
    </location>
</feature>
<organism evidence="2">
    <name type="scientific">freshwater metagenome</name>
    <dbReference type="NCBI Taxonomy" id="449393"/>
    <lineage>
        <taxon>unclassified sequences</taxon>
        <taxon>metagenomes</taxon>
        <taxon>ecological metagenomes</taxon>
    </lineage>
</organism>
<proteinExistence type="predicted"/>
<protein>
    <submittedName>
        <fullName evidence="2">Unannotated protein</fullName>
    </submittedName>
</protein>
<feature type="transmembrane region" description="Helical" evidence="1">
    <location>
        <begin position="214"/>
        <end position="234"/>
    </location>
</feature>
<keyword evidence="1" id="KW-0812">Transmembrane</keyword>
<dbReference type="InterPro" id="IPR007354">
    <property type="entry name" value="CruF-like"/>
</dbReference>
<dbReference type="EMBL" id="CAEZTT010000029">
    <property type="protein sequence ID" value="CAB4572826.1"/>
    <property type="molecule type" value="Genomic_DNA"/>
</dbReference>
<dbReference type="PANTHER" id="PTHR39419">
    <property type="entry name" value="SLL0814 PROTEIN"/>
    <property type="match status" value="1"/>
</dbReference>
<accession>A0A6J6EAJ8</accession>
<feature type="transmembrane region" description="Helical" evidence="1">
    <location>
        <begin position="183"/>
        <end position="202"/>
    </location>
</feature>
<feature type="transmembrane region" description="Helical" evidence="1">
    <location>
        <begin position="140"/>
        <end position="163"/>
    </location>
</feature>
<feature type="transmembrane region" description="Helical" evidence="1">
    <location>
        <begin position="21"/>
        <end position="40"/>
    </location>
</feature>
<reference evidence="2" key="1">
    <citation type="submission" date="2020-05" db="EMBL/GenBank/DDBJ databases">
        <authorList>
            <person name="Chiriac C."/>
            <person name="Salcher M."/>
            <person name="Ghai R."/>
            <person name="Kavagutti S V."/>
        </authorList>
    </citation>
    <scope>NUCLEOTIDE SEQUENCE</scope>
</reference>
<keyword evidence="1" id="KW-0472">Membrane</keyword>
<evidence type="ECO:0000313" key="2">
    <source>
        <dbReference type="EMBL" id="CAB4572826.1"/>
    </source>
</evidence>
<sequence length="264" mass="29478">MSERLYTGRWNDANKPSPLRVVPWLVFLVAIGLMITWVLLSGEARHPFTIGIVATTATAVFLWSVGANGPIWTITSFLIVLVFTYLLELVGVSTGIPFGEYEYATTLGVQVASVPLIVPIAWYSMAIPTLMLARSLSQRPLIVLFFATIGLTAWDFLLDPWMVGEGHWTWVNPEPSLPGLDGIPITNFIGWIISTFLLFAILDRLPRRKYRPLALPLFIYSWQWLGGALSNLVFLGEPVVALYVFVGMSLLAAPAIFTQYVRFR</sequence>
<dbReference type="Pfam" id="PF04240">
    <property type="entry name" value="Caroten_synth"/>
    <property type="match status" value="1"/>
</dbReference>
<dbReference type="PANTHER" id="PTHR39419:SF1">
    <property type="entry name" value="SLL0814 PROTEIN"/>
    <property type="match status" value="1"/>
</dbReference>
<feature type="transmembrane region" description="Helical" evidence="1">
    <location>
        <begin position="77"/>
        <end position="99"/>
    </location>
</feature>
<dbReference type="AlphaFoldDB" id="A0A6J6EAJ8"/>